<dbReference type="Proteomes" id="UP000243498">
    <property type="component" value="Unassembled WGS sequence"/>
</dbReference>
<proteinExistence type="predicted"/>
<evidence type="ECO:0000313" key="2">
    <source>
        <dbReference type="EMBL" id="TWU70715.1"/>
    </source>
</evidence>
<name>A0A167H710_METRR</name>
<organism evidence="1 3">
    <name type="scientific">Metarhizium rileyi (strain RCEF 4871)</name>
    <name type="common">Nomuraea rileyi</name>
    <dbReference type="NCBI Taxonomy" id="1649241"/>
    <lineage>
        <taxon>Eukaryota</taxon>
        <taxon>Fungi</taxon>
        <taxon>Dikarya</taxon>
        <taxon>Ascomycota</taxon>
        <taxon>Pezizomycotina</taxon>
        <taxon>Sordariomycetes</taxon>
        <taxon>Hypocreomycetidae</taxon>
        <taxon>Hypocreales</taxon>
        <taxon>Clavicipitaceae</taxon>
        <taxon>Metarhizium</taxon>
    </lineage>
</organism>
<dbReference type="STRING" id="1081105.A0A167H710"/>
<evidence type="ECO:0000313" key="3">
    <source>
        <dbReference type="Proteomes" id="UP000243498"/>
    </source>
</evidence>
<accession>A0A5C6FY91</accession>
<accession>A0A167H710</accession>
<sequence>MMPLSPNGTPYFRPSTHAQGLANYPHARIVSSGNVRTMYVSGTSSRRGDGTFVGAERSKDETGRTSLHLDVRLQTEAVLSNIGDIIRGATDGKAGMENVVETTVFLVNMERDYEGMNDEWNRVWPDAALAPARTTVEVRALPRPEILVEIKCVALLP</sequence>
<dbReference type="OMA" id="GGYNEVW"/>
<evidence type="ECO:0000313" key="4">
    <source>
        <dbReference type="Proteomes" id="UP000317257"/>
    </source>
</evidence>
<dbReference type="InterPro" id="IPR035959">
    <property type="entry name" value="RutC-like_sf"/>
</dbReference>
<dbReference type="SUPFAM" id="SSF55298">
    <property type="entry name" value="YjgF-like"/>
    <property type="match status" value="1"/>
</dbReference>
<dbReference type="GO" id="GO:0005739">
    <property type="term" value="C:mitochondrion"/>
    <property type="evidence" value="ECO:0007669"/>
    <property type="project" value="TreeGrafter"/>
</dbReference>
<gene>
    <name evidence="2" type="ORF">ED733_000083</name>
    <name evidence="1" type="ORF">NOR_02052</name>
</gene>
<dbReference type="CDD" id="cd00448">
    <property type="entry name" value="YjgF_YER057c_UK114_family"/>
    <property type="match status" value="1"/>
</dbReference>
<comment type="caution">
    <text evidence="1">The sequence shown here is derived from an EMBL/GenBank/DDBJ whole genome shotgun (WGS) entry which is preliminary data.</text>
</comment>
<dbReference type="EMBL" id="AZHC01000005">
    <property type="protein sequence ID" value="OAA47562.1"/>
    <property type="molecule type" value="Genomic_DNA"/>
</dbReference>
<keyword evidence="3" id="KW-1185">Reference proteome</keyword>
<dbReference type="AlphaFoldDB" id="A0A167H710"/>
<reference evidence="1 3" key="1">
    <citation type="journal article" date="2016" name="Genome Biol. Evol.">
        <title>Divergent and convergent evolution of fungal pathogenicity.</title>
        <authorList>
            <person name="Shang Y."/>
            <person name="Xiao G."/>
            <person name="Zheng P."/>
            <person name="Cen K."/>
            <person name="Zhan S."/>
            <person name="Wang C."/>
        </authorList>
    </citation>
    <scope>NUCLEOTIDE SEQUENCE [LARGE SCALE GENOMIC DNA]</scope>
    <source>
        <strain evidence="1 3">RCEF 4871</strain>
    </source>
</reference>
<dbReference type="PANTHER" id="PTHR11803:SF48">
    <property type="entry name" value="2-AMINOMUCONATE DEAMINASE"/>
    <property type="match status" value="1"/>
</dbReference>
<dbReference type="EMBL" id="SBHS01000064">
    <property type="protein sequence ID" value="TWU70715.1"/>
    <property type="molecule type" value="Genomic_DNA"/>
</dbReference>
<dbReference type="PANTHER" id="PTHR11803">
    <property type="entry name" value="2-IMINOBUTANOATE/2-IMINOPROPANOATE DEAMINASE RIDA"/>
    <property type="match status" value="1"/>
</dbReference>
<evidence type="ECO:0000313" key="1">
    <source>
        <dbReference type="EMBL" id="OAA47562.1"/>
    </source>
</evidence>
<dbReference type="GO" id="GO:0005829">
    <property type="term" value="C:cytosol"/>
    <property type="evidence" value="ECO:0007669"/>
    <property type="project" value="TreeGrafter"/>
</dbReference>
<dbReference type="Pfam" id="PF01042">
    <property type="entry name" value="Ribonuc_L-PSP"/>
    <property type="match status" value="1"/>
</dbReference>
<reference evidence="4" key="2">
    <citation type="submission" date="2018-12" db="EMBL/GenBank/DDBJ databases">
        <title>The complete genome of Metarhizium rileyi, a key fungal pathogen of Lepidoptera.</title>
        <authorList>
            <person name="Binneck E."/>
            <person name="Lastra C.C.L."/>
            <person name="Sosa-Gomez D.R."/>
        </authorList>
    </citation>
    <scope>NUCLEOTIDE SEQUENCE [LARGE SCALE GENOMIC DNA]</scope>
    <source>
        <strain evidence="4">Cep018-CH2</strain>
    </source>
</reference>
<protein>
    <submittedName>
        <fullName evidence="1">Endoribonuclease L-PSP/chorismate mutase-like protein</fullName>
    </submittedName>
</protein>
<dbReference type="GO" id="GO:0019239">
    <property type="term" value="F:deaminase activity"/>
    <property type="evidence" value="ECO:0007669"/>
    <property type="project" value="TreeGrafter"/>
</dbReference>
<dbReference type="InterPro" id="IPR006175">
    <property type="entry name" value="YjgF/YER057c/UK114"/>
</dbReference>
<dbReference type="Gene3D" id="3.30.1330.40">
    <property type="entry name" value="RutC-like"/>
    <property type="match status" value="1"/>
</dbReference>
<dbReference type="OrthoDB" id="309640at2759"/>
<reference evidence="2" key="3">
    <citation type="journal article" date="2019" name="Microbiol. Resour. Announc.">
        <title>Genome Sequence of Metarhizium rileyi, a Microbial Control Agent for Lepidoptera.</title>
        <authorList>
            <person name="Binneck E."/>
            <person name="Lastra C.C.L."/>
            <person name="Sosa-Gomez D.R."/>
        </authorList>
    </citation>
    <scope>NUCLEOTIDE SEQUENCE</scope>
    <source>
        <strain evidence="2">Cep018-CH2</strain>
    </source>
</reference>
<dbReference type="Proteomes" id="UP000317257">
    <property type="component" value="Unassembled WGS sequence"/>
</dbReference>